<name>A0AC35FHV1_9BILA</name>
<protein>
    <submittedName>
        <fullName evidence="2">Uncharacterized protein</fullName>
    </submittedName>
</protein>
<evidence type="ECO:0000313" key="2">
    <source>
        <dbReference type="WBParaSite" id="PS1159_v2.g1763.t1"/>
    </source>
</evidence>
<sequence length="136" mass="15925">MGAYAFYYISEIWTTANHENVSVFIGTNELYFKFNSSTAIQFKNVGFFSKAYTIKIPAKTSIFIKFRQYDTFFKVLSPPTQFSVLATPFYGTWNKIFYNETFVEYDIGRQTVTFTVVNYKTSKNFEFYFIANGSKM</sequence>
<reference evidence="2" key="1">
    <citation type="submission" date="2022-11" db="UniProtKB">
        <authorList>
            <consortium name="WormBaseParasite"/>
        </authorList>
    </citation>
    <scope>IDENTIFICATION</scope>
</reference>
<dbReference type="Proteomes" id="UP000887580">
    <property type="component" value="Unplaced"/>
</dbReference>
<accession>A0AC35FHV1</accession>
<proteinExistence type="predicted"/>
<evidence type="ECO:0000313" key="1">
    <source>
        <dbReference type="Proteomes" id="UP000887580"/>
    </source>
</evidence>
<dbReference type="WBParaSite" id="PS1159_v2.g1763.t1">
    <property type="protein sequence ID" value="PS1159_v2.g1763.t1"/>
    <property type="gene ID" value="PS1159_v2.g1763"/>
</dbReference>
<organism evidence="1 2">
    <name type="scientific">Panagrolaimus sp. PS1159</name>
    <dbReference type="NCBI Taxonomy" id="55785"/>
    <lineage>
        <taxon>Eukaryota</taxon>
        <taxon>Metazoa</taxon>
        <taxon>Ecdysozoa</taxon>
        <taxon>Nematoda</taxon>
        <taxon>Chromadorea</taxon>
        <taxon>Rhabditida</taxon>
        <taxon>Tylenchina</taxon>
        <taxon>Panagrolaimomorpha</taxon>
        <taxon>Panagrolaimoidea</taxon>
        <taxon>Panagrolaimidae</taxon>
        <taxon>Panagrolaimus</taxon>
    </lineage>
</organism>